<gene>
    <name evidence="2" type="ORF">DNK49_12395</name>
</gene>
<reference evidence="2 3" key="1">
    <citation type="submission" date="2018-06" db="EMBL/GenBank/DDBJ databases">
        <title>Azoarcus communis strain SWub3 genome.</title>
        <authorList>
            <person name="Zorraquino Salvo V."/>
            <person name="Toubiana D."/>
            <person name="Blumwald E."/>
        </authorList>
    </citation>
    <scope>NUCLEOTIDE SEQUENCE [LARGE SCALE GENOMIC DNA]</scope>
    <source>
        <strain evidence="2 3">SWub3</strain>
    </source>
</reference>
<dbReference type="EMBL" id="QKOE01000007">
    <property type="protein sequence ID" value="PZA16437.1"/>
    <property type="molecule type" value="Genomic_DNA"/>
</dbReference>
<evidence type="ECO:0000313" key="2">
    <source>
        <dbReference type="EMBL" id="PZA16437.1"/>
    </source>
</evidence>
<sequence>MNTTNFESWIGRGLPLACALLLAGCVVAPHQPYYHERSTVLITPAPRVEYRGRPPAPNYIWVDGYWSRVGSRNVWVTGRWAPPAHRHPPPRFTYERPYERQYDPHHDRTHDRRESREDRRRDNDRDARPYRQADRDLQQHRTAPRAQLERRDAPPAPRGEARPERSDNERRREHPRSRDRDDEERRR</sequence>
<dbReference type="InterPro" id="IPR024447">
    <property type="entry name" value="YXWGXW_rpt"/>
</dbReference>
<accession>A0A323UVE4</accession>
<name>A0A323UVE4_9RHOO</name>
<dbReference type="OrthoDB" id="121499at2"/>
<feature type="compositionally biased region" description="Basic and acidic residues" evidence="1">
    <location>
        <begin position="93"/>
        <end position="139"/>
    </location>
</feature>
<dbReference type="AlphaFoldDB" id="A0A323UVE4"/>
<feature type="region of interest" description="Disordered" evidence="1">
    <location>
        <begin position="79"/>
        <end position="187"/>
    </location>
</feature>
<proteinExistence type="predicted"/>
<evidence type="ECO:0008006" key="4">
    <source>
        <dbReference type="Google" id="ProtNLM"/>
    </source>
</evidence>
<evidence type="ECO:0000313" key="3">
    <source>
        <dbReference type="Proteomes" id="UP000248259"/>
    </source>
</evidence>
<protein>
    <recommendedName>
        <fullName evidence="4">BcpO-related WXXGXW repeat protein</fullName>
    </recommendedName>
</protein>
<keyword evidence="3" id="KW-1185">Reference proteome</keyword>
<comment type="caution">
    <text evidence="2">The sequence shown here is derived from an EMBL/GenBank/DDBJ whole genome shotgun (WGS) entry which is preliminary data.</text>
</comment>
<dbReference type="Proteomes" id="UP000248259">
    <property type="component" value="Unassembled WGS sequence"/>
</dbReference>
<organism evidence="2 3">
    <name type="scientific">Parazoarcus communis SWub3 = DSM 12120</name>
    <dbReference type="NCBI Taxonomy" id="1121029"/>
    <lineage>
        <taxon>Bacteria</taxon>
        <taxon>Pseudomonadati</taxon>
        <taxon>Pseudomonadota</taxon>
        <taxon>Betaproteobacteria</taxon>
        <taxon>Rhodocyclales</taxon>
        <taxon>Zoogloeaceae</taxon>
        <taxon>Parazoarcus</taxon>
    </lineage>
</organism>
<evidence type="ECO:0000256" key="1">
    <source>
        <dbReference type="SAM" id="MobiDB-lite"/>
    </source>
</evidence>
<feature type="compositionally biased region" description="Basic and acidic residues" evidence="1">
    <location>
        <begin position="147"/>
        <end position="187"/>
    </location>
</feature>
<dbReference type="RefSeq" id="WP_110524954.1">
    <property type="nucleotide sequence ID" value="NZ_QKOE01000007.1"/>
</dbReference>
<dbReference type="Pfam" id="PF12779">
    <property type="entry name" value="WXXGXW"/>
    <property type="match status" value="1"/>
</dbReference>